<dbReference type="GO" id="GO:0004725">
    <property type="term" value="F:protein tyrosine phosphatase activity"/>
    <property type="evidence" value="ECO:0007669"/>
    <property type="project" value="InterPro"/>
</dbReference>
<dbReference type="SMART" id="SM00194">
    <property type="entry name" value="PTPc"/>
    <property type="match status" value="1"/>
</dbReference>
<dbReference type="Pfam" id="PF00102">
    <property type="entry name" value="Y_phosphatase"/>
    <property type="match status" value="1"/>
</dbReference>
<evidence type="ECO:0000313" key="3">
    <source>
        <dbReference type="EMBL" id="VDN51109.1"/>
    </source>
</evidence>
<evidence type="ECO:0000313" key="5">
    <source>
        <dbReference type="Proteomes" id="UP000274756"/>
    </source>
</evidence>
<dbReference type="InterPro" id="IPR016130">
    <property type="entry name" value="Tyr_Pase_AS"/>
</dbReference>
<dbReference type="Proteomes" id="UP000274756">
    <property type="component" value="Unassembled WGS sequence"/>
</dbReference>
<dbReference type="InterPro" id="IPR000242">
    <property type="entry name" value="PTP_cat"/>
</dbReference>
<name>A0A0N4UFH3_DRAME</name>
<evidence type="ECO:0000313" key="4">
    <source>
        <dbReference type="Proteomes" id="UP000038040"/>
    </source>
</evidence>
<dbReference type="PROSITE" id="PS50055">
    <property type="entry name" value="TYR_PHOSPHATASE_PTP"/>
    <property type="match status" value="1"/>
</dbReference>
<dbReference type="CDD" id="cd00047">
    <property type="entry name" value="PTPc"/>
    <property type="match status" value="1"/>
</dbReference>
<dbReference type="SUPFAM" id="SSF52799">
    <property type="entry name" value="(Phosphotyrosine protein) phosphatases II"/>
    <property type="match status" value="1"/>
</dbReference>
<dbReference type="OrthoDB" id="8609993at2759"/>
<dbReference type="WBParaSite" id="DME_0000618501-mRNA-1">
    <property type="protein sequence ID" value="DME_0000618501-mRNA-1"/>
    <property type="gene ID" value="DME_0000618501"/>
</dbReference>
<organism evidence="4 6">
    <name type="scientific">Dracunculus medinensis</name>
    <name type="common">Guinea worm</name>
    <dbReference type="NCBI Taxonomy" id="318479"/>
    <lineage>
        <taxon>Eukaryota</taxon>
        <taxon>Metazoa</taxon>
        <taxon>Ecdysozoa</taxon>
        <taxon>Nematoda</taxon>
        <taxon>Chromadorea</taxon>
        <taxon>Rhabditida</taxon>
        <taxon>Spirurina</taxon>
        <taxon>Dracunculoidea</taxon>
        <taxon>Dracunculidae</taxon>
        <taxon>Dracunculus</taxon>
    </lineage>
</organism>
<dbReference type="PANTHER" id="PTHR19134:SF449">
    <property type="entry name" value="TYROSINE-PROTEIN PHOSPHATASE 1"/>
    <property type="match status" value="1"/>
</dbReference>
<dbReference type="PROSITE" id="PS00383">
    <property type="entry name" value="TYR_PHOSPHATASE_1"/>
    <property type="match status" value="1"/>
</dbReference>
<dbReference type="EMBL" id="UYYG01000013">
    <property type="protein sequence ID" value="VDN51109.1"/>
    <property type="molecule type" value="Genomic_DNA"/>
</dbReference>
<dbReference type="Proteomes" id="UP000038040">
    <property type="component" value="Unplaced"/>
</dbReference>
<dbReference type="InterPro" id="IPR050348">
    <property type="entry name" value="Protein-Tyr_Phosphatase"/>
</dbReference>
<reference evidence="3 5" key="2">
    <citation type="submission" date="2018-11" db="EMBL/GenBank/DDBJ databases">
        <authorList>
            <consortium name="Pathogen Informatics"/>
        </authorList>
    </citation>
    <scope>NUCLEOTIDE SEQUENCE [LARGE SCALE GENOMIC DNA]</scope>
</reference>
<evidence type="ECO:0000313" key="6">
    <source>
        <dbReference type="WBParaSite" id="DME_0000618501-mRNA-1"/>
    </source>
</evidence>
<dbReference type="STRING" id="318479.A0A0N4UFH3"/>
<dbReference type="PROSITE" id="PS50056">
    <property type="entry name" value="TYR_PHOSPHATASE_2"/>
    <property type="match status" value="1"/>
</dbReference>
<dbReference type="InterPro" id="IPR003595">
    <property type="entry name" value="Tyr_Pase_cat"/>
</dbReference>
<feature type="domain" description="Tyrosine specific protein phosphatases" evidence="2">
    <location>
        <begin position="131"/>
        <end position="203"/>
    </location>
</feature>
<keyword evidence="5" id="KW-1185">Reference proteome</keyword>
<dbReference type="InterPro" id="IPR000387">
    <property type="entry name" value="Tyr_Pase_dom"/>
</dbReference>
<proteinExistence type="predicted"/>
<accession>A0A0N4UFH3</accession>
<reference evidence="6" key="1">
    <citation type="submission" date="2017-02" db="UniProtKB">
        <authorList>
            <consortium name="WormBaseParasite"/>
        </authorList>
    </citation>
    <scope>IDENTIFICATION</scope>
</reference>
<protein>
    <submittedName>
        <fullName evidence="6">Protein-tyrosine phosphatase</fullName>
    </submittedName>
</protein>
<dbReference type="Gene3D" id="3.90.190.10">
    <property type="entry name" value="Protein tyrosine phosphatase superfamily"/>
    <property type="match status" value="1"/>
</dbReference>
<dbReference type="InterPro" id="IPR029021">
    <property type="entry name" value="Prot-tyrosine_phosphatase-like"/>
</dbReference>
<dbReference type="AlphaFoldDB" id="A0A0N4UFH3"/>
<evidence type="ECO:0000259" key="2">
    <source>
        <dbReference type="PROSITE" id="PS50056"/>
    </source>
</evidence>
<evidence type="ECO:0000259" key="1">
    <source>
        <dbReference type="PROSITE" id="PS50055"/>
    </source>
</evidence>
<dbReference type="PRINTS" id="PR00700">
    <property type="entry name" value="PRTYPHPHTASE"/>
</dbReference>
<dbReference type="PANTHER" id="PTHR19134">
    <property type="entry name" value="RECEPTOR-TYPE TYROSINE-PROTEIN PHOSPHATASE"/>
    <property type="match status" value="1"/>
</dbReference>
<dbReference type="SMART" id="SM00404">
    <property type="entry name" value="PTPc_motif"/>
    <property type="match status" value="1"/>
</dbReference>
<gene>
    <name evidence="3" type="ORF">DME_LOCUS1082</name>
</gene>
<feature type="domain" description="Tyrosine-protein phosphatase" evidence="1">
    <location>
        <begin position="1"/>
        <end position="212"/>
    </location>
</feature>
<sequence>MATTSSTIKGYNAERYYIATQGPMSITDEKQSNNHDCTIEDFWTMIWQQNVNCVVMLTECIGELEKCDQYWPKEIDKTCQYGNILIRLVDILDKCTYIQRKMEIVVIGQKRSIYHLQFKNWRDFRAPQNTEHLIKFIQDIHQLKPSLPIVVHCSAGVGRTGVLIALDILLQKLKYEGDIDIFKCIRTLREQRFRMVQSFEQYLSLYQAIAFTIQTDII</sequence>